<feature type="compositionally biased region" description="Pro residues" evidence="1">
    <location>
        <begin position="632"/>
        <end position="643"/>
    </location>
</feature>
<organism evidence="2 3">
    <name type="scientific">Babesia ovata</name>
    <dbReference type="NCBI Taxonomy" id="189622"/>
    <lineage>
        <taxon>Eukaryota</taxon>
        <taxon>Sar</taxon>
        <taxon>Alveolata</taxon>
        <taxon>Apicomplexa</taxon>
        <taxon>Aconoidasida</taxon>
        <taxon>Piroplasmida</taxon>
        <taxon>Babesiidae</taxon>
        <taxon>Babesia</taxon>
    </lineage>
</organism>
<dbReference type="VEuPathDB" id="PiroplasmaDB:BOVATA_019480"/>
<dbReference type="RefSeq" id="XP_028866698.1">
    <property type="nucleotide sequence ID" value="XM_029010865.1"/>
</dbReference>
<keyword evidence="3" id="KW-1185">Reference proteome</keyword>
<evidence type="ECO:0000256" key="1">
    <source>
        <dbReference type="SAM" id="MobiDB-lite"/>
    </source>
</evidence>
<feature type="region of interest" description="Disordered" evidence="1">
    <location>
        <begin position="608"/>
        <end position="719"/>
    </location>
</feature>
<evidence type="ECO:0000313" key="3">
    <source>
        <dbReference type="Proteomes" id="UP000236319"/>
    </source>
</evidence>
<feature type="compositionally biased region" description="Basic and acidic residues" evidence="1">
    <location>
        <begin position="897"/>
        <end position="908"/>
    </location>
</feature>
<accession>A0A2H6KBT8</accession>
<dbReference type="OrthoDB" id="1933281at2759"/>
<protein>
    <submittedName>
        <fullName evidence="2">RMD5 homolog A-like protein</fullName>
    </submittedName>
</protein>
<proteinExistence type="predicted"/>
<reference evidence="2 3" key="1">
    <citation type="journal article" date="2017" name="BMC Genomics">
        <title>Whole-genome assembly of Babesia ovata and comparative genomics between closely related pathogens.</title>
        <authorList>
            <person name="Yamagishi J."/>
            <person name="Asada M."/>
            <person name="Hakimi H."/>
            <person name="Tanaka T.Q."/>
            <person name="Sugimoto C."/>
            <person name="Kawazu S."/>
        </authorList>
    </citation>
    <scope>NUCLEOTIDE SEQUENCE [LARGE SCALE GENOMIC DNA]</scope>
    <source>
        <strain evidence="2 3">Miyake</strain>
    </source>
</reference>
<dbReference type="AlphaFoldDB" id="A0A2H6KBT8"/>
<feature type="compositionally biased region" description="Basic and acidic residues" evidence="1">
    <location>
        <begin position="372"/>
        <end position="398"/>
    </location>
</feature>
<sequence length="908" mass="100078">MTIYCAEANTRDSSKRTYQAAMGSLIQDAISLDKRRKLLFSNLYSHIDSLRKVVEDAVVTLSDVDSVDKLAEESTLTSTHTAVDNASGEPSASVVNNVTANHEGSSAKPTESCADKGQHDVGYRSTLADLSKAVKSLDVHRIGNKSTKEFKNQYLKFGKDLFKSGHGGDNEVLPLMDFDDQLVIQMIGMHFLHYGMFDVYEGLKAEAAERWGADSRAKVSGAVVSAYRILHDMLAKLRSNDINPLIDWVKLQMAESHLHADRFNALLLNLYKVQLLGDLYVFRDGEMHHQDFYLTPERILKVKASGLSQMWKSHNANIGKLLTQVLLGQNLPSAAEFLRLRFDAEKLFVRIFCESGVRIKKQQPITTTASDTSKRARCEGRGRERNHGKETTEDKSKVDVAANHPAEVELDPDDYLVRKKLPPEVKKVAASASWLGILEARCTSSGNSSNRESVSQQPERAGRCLYKGWMQRLEGEELPRRCPRVPFSRLRSPALSQSTDIKDAKMELLGRKTSRRQFYFTETIDAMNSDPETVCRQLIPNRPLKLDSNTVVHDESDATENHDDCHMSSDEGETEDDSFLNVSHLSQLALLAEYPLFMQRGLTPQSAQEFNLGSSPDDPHQTLSLTVFAGPPVVPEEPPPPQPAENDSSSGGVSGRRIRITFPTRSDVADLLPSQGRRSAFRGLRSSAEETEPTSPGTGSSSTSRVEGERPTAPREPTNINVRGILRMIMRGIAGDSSNNADTVVQLSPNMGGVLPSSGVRNENVATTRPAVATTQPAAPRPKQGSFRTAYEREDTDDYVRVFLPYERCVWSRKISRSPQPDLSAGLCRLPAASAPGRHGGHTAHEQAGVVGTRLMDALVQAAAHRVGPGPGVLLPQLPNVPYFQGPDLQPEPPGEADVRARDLQHLR</sequence>
<name>A0A2H6KBT8_9APIC</name>
<gene>
    <name evidence="2" type="ORF">BOVATA_019480</name>
</gene>
<dbReference type="EMBL" id="BDSA01000002">
    <property type="protein sequence ID" value="GBE60455.1"/>
    <property type="molecule type" value="Genomic_DNA"/>
</dbReference>
<dbReference type="Proteomes" id="UP000236319">
    <property type="component" value="Unassembled WGS sequence"/>
</dbReference>
<feature type="compositionally biased region" description="Basic and acidic residues" evidence="1">
    <location>
        <begin position="555"/>
        <end position="569"/>
    </location>
</feature>
<comment type="caution">
    <text evidence="2">The sequence shown here is derived from an EMBL/GenBank/DDBJ whole genome shotgun (WGS) entry which is preliminary data.</text>
</comment>
<feature type="region of interest" description="Disordered" evidence="1">
    <location>
        <begin position="363"/>
        <end position="404"/>
    </location>
</feature>
<feature type="compositionally biased region" description="Low complexity" evidence="1">
    <location>
        <begin position="693"/>
        <end position="704"/>
    </location>
</feature>
<dbReference type="GeneID" id="39874225"/>
<evidence type="ECO:0000313" key="2">
    <source>
        <dbReference type="EMBL" id="GBE60455.1"/>
    </source>
</evidence>
<feature type="region of interest" description="Disordered" evidence="1">
    <location>
        <begin position="555"/>
        <end position="577"/>
    </location>
</feature>
<feature type="region of interest" description="Disordered" evidence="1">
    <location>
        <begin position="885"/>
        <end position="908"/>
    </location>
</feature>